<accession>A0ABY6CQS2</accession>
<keyword evidence="3" id="KW-0731">Sigma factor</keyword>
<dbReference type="EMBL" id="CP106679">
    <property type="protein sequence ID" value="UXP32841.1"/>
    <property type="molecule type" value="Genomic_DNA"/>
</dbReference>
<dbReference type="InterPro" id="IPR013325">
    <property type="entry name" value="RNA_pol_sigma_r2"/>
</dbReference>
<evidence type="ECO:0000256" key="2">
    <source>
        <dbReference type="ARBA" id="ARBA00023015"/>
    </source>
</evidence>
<protein>
    <submittedName>
        <fullName evidence="7">RNA polymerase sigma-70 factor</fullName>
    </submittedName>
</protein>
<evidence type="ECO:0000259" key="5">
    <source>
        <dbReference type="Pfam" id="PF04542"/>
    </source>
</evidence>
<keyword evidence="4" id="KW-0804">Transcription</keyword>
<proteinExistence type="inferred from homology"/>
<gene>
    <name evidence="7" type="ORF">N6H18_02565</name>
</gene>
<evidence type="ECO:0000313" key="8">
    <source>
        <dbReference type="Proteomes" id="UP001065174"/>
    </source>
</evidence>
<dbReference type="InterPro" id="IPR013249">
    <property type="entry name" value="RNA_pol_sigma70_r4_t2"/>
</dbReference>
<dbReference type="RefSeq" id="WP_262310273.1">
    <property type="nucleotide sequence ID" value="NZ_CP106679.1"/>
</dbReference>
<dbReference type="InterPro" id="IPR007627">
    <property type="entry name" value="RNA_pol_sigma70_r2"/>
</dbReference>
<dbReference type="SUPFAM" id="SSF88659">
    <property type="entry name" value="Sigma3 and sigma4 domains of RNA polymerase sigma factors"/>
    <property type="match status" value="1"/>
</dbReference>
<dbReference type="PANTHER" id="PTHR43133:SF46">
    <property type="entry name" value="RNA POLYMERASE SIGMA-70 FACTOR ECF SUBFAMILY"/>
    <property type="match status" value="1"/>
</dbReference>
<dbReference type="PANTHER" id="PTHR43133">
    <property type="entry name" value="RNA POLYMERASE ECF-TYPE SIGMA FACTO"/>
    <property type="match status" value="1"/>
</dbReference>
<dbReference type="Gene3D" id="1.10.1740.10">
    <property type="match status" value="1"/>
</dbReference>
<dbReference type="NCBIfam" id="TIGR02937">
    <property type="entry name" value="sigma70-ECF"/>
    <property type="match status" value="1"/>
</dbReference>
<reference evidence="7" key="1">
    <citation type="submission" date="2022-09" db="EMBL/GenBank/DDBJ databases">
        <title>Comparative genomics and taxonomic characterization of three novel marine species of genus Reichenbachiella exhibiting antioxidant and polysaccharide degradation activities.</title>
        <authorList>
            <person name="Muhammad N."/>
            <person name="Lee Y.-J."/>
            <person name="Ko J."/>
            <person name="Kim S.-G."/>
        </authorList>
    </citation>
    <scope>NUCLEOTIDE SEQUENCE</scope>
    <source>
        <strain evidence="7">BKB1-1</strain>
    </source>
</reference>
<name>A0ABY6CQS2_9BACT</name>
<feature type="domain" description="RNA polymerase sigma factor 70 region 4 type 2" evidence="6">
    <location>
        <begin position="121"/>
        <end position="169"/>
    </location>
</feature>
<keyword evidence="2" id="KW-0805">Transcription regulation</keyword>
<organism evidence="7 8">
    <name type="scientific">Reichenbachiella agarivorans</name>
    <dbReference type="NCBI Taxonomy" id="2979464"/>
    <lineage>
        <taxon>Bacteria</taxon>
        <taxon>Pseudomonadati</taxon>
        <taxon>Bacteroidota</taxon>
        <taxon>Cytophagia</taxon>
        <taxon>Cytophagales</taxon>
        <taxon>Reichenbachiellaceae</taxon>
        <taxon>Reichenbachiella</taxon>
    </lineage>
</organism>
<keyword evidence="8" id="KW-1185">Reference proteome</keyword>
<dbReference type="InterPro" id="IPR013324">
    <property type="entry name" value="RNA_pol_sigma_r3/r4-like"/>
</dbReference>
<feature type="domain" description="RNA polymerase sigma-70 region 2" evidence="5">
    <location>
        <begin position="24"/>
        <end position="89"/>
    </location>
</feature>
<dbReference type="Proteomes" id="UP001065174">
    <property type="component" value="Chromosome"/>
</dbReference>
<dbReference type="Gene3D" id="1.10.10.10">
    <property type="entry name" value="Winged helix-like DNA-binding domain superfamily/Winged helix DNA-binding domain"/>
    <property type="match status" value="1"/>
</dbReference>
<evidence type="ECO:0000256" key="1">
    <source>
        <dbReference type="ARBA" id="ARBA00010641"/>
    </source>
</evidence>
<dbReference type="SUPFAM" id="SSF88946">
    <property type="entry name" value="Sigma2 domain of RNA polymerase sigma factors"/>
    <property type="match status" value="1"/>
</dbReference>
<sequence>MGYPSDQHLLELLEKDSKKAFEAIYRRYWERLYAYAFKMSADRDLSQNIVQDIFVSLWKKIDNIEIETLDTYLFQAVKYQVFKSYRDQKLSKEVLESRFEDFVFENPATVTDPDLSQSVFDSINKLPEKRKEIFLMNKLHDLSIDQIATELEISQQTVKNQLSSALKQLRFDLNDL</sequence>
<evidence type="ECO:0000256" key="4">
    <source>
        <dbReference type="ARBA" id="ARBA00023163"/>
    </source>
</evidence>
<evidence type="ECO:0000259" key="6">
    <source>
        <dbReference type="Pfam" id="PF08281"/>
    </source>
</evidence>
<dbReference type="InterPro" id="IPR036388">
    <property type="entry name" value="WH-like_DNA-bd_sf"/>
</dbReference>
<dbReference type="InterPro" id="IPR039425">
    <property type="entry name" value="RNA_pol_sigma-70-like"/>
</dbReference>
<evidence type="ECO:0000313" key="7">
    <source>
        <dbReference type="EMBL" id="UXP32841.1"/>
    </source>
</evidence>
<dbReference type="Pfam" id="PF08281">
    <property type="entry name" value="Sigma70_r4_2"/>
    <property type="match status" value="1"/>
</dbReference>
<comment type="similarity">
    <text evidence="1">Belongs to the sigma-70 factor family. ECF subfamily.</text>
</comment>
<dbReference type="Pfam" id="PF04542">
    <property type="entry name" value="Sigma70_r2"/>
    <property type="match status" value="1"/>
</dbReference>
<evidence type="ECO:0000256" key="3">
    <source>
        <dbReference type="ARBA" id="ARBA00023082"/>
    </source>
</evidence>
<dbReference type="InterPro" id="IPR014284">
    <property type="entry name" value="RNA_pol_sigma-70_dom"/>
</dbReference>
<dbReference type="CDD" id="cd06171">
    <property type="entry name" value="Sigma70_r4"/>
    <property type="match status" value="1"/>
</dbReference>
<dbReference type="InterPro" id="IPR014327">
    <property type="entry name" value="RNA_pol_sigma70_bacteroid"/>
</dbReference>
<dbReference type="NCBIfam" id="TIGR02985">
    <property type="entry name" value="Sig70_bacteroi1"/>
    <property type="match status" value="1"/>
</dbReference>